<dbReference type="AlphaFoldDB" id="A0A7H9BJL4"/>
<dbReference type="InterPro" id="IPR003018">
    <property type="entry name" value="GAF"/>
</dbReference>
<dbReference type="KEGG" id="chiz:HQ393_10640"/>
<dbReference type="EC" id="2.7.13.3" evidence="2"/>
<dbReference type="Pfam" id="PF02518">
    <property type="entry name" value="HATPase_c"/>
    <property type="match status" value="1"/>
</dbReference>
<dbReference type="EMBL" id="CP058627">
    <property type="protein sequence ID" value="QLG88659.1"/>
    <property type="molecule type" value="Genomic_DNA"/>
</dbReference>
<dbReference type="SUPFAM" id="SSF48452">
    <property type="entry name" value="TPR-like"/>
    <property type="match status" value="2"/>
</dbReference>
<dbReference type="Pfam" id="PF01590">
    <property type="entry name" value="GAF"/>
    <property type="match status" value="1"/>
</dbReference>
<feature type="coiled-coil region" evidence="5">
    <location>
        <begin position="216"/>
        <end position="243"/>
    </location>
</feature>
<dbReference type="SMART" id="SM00028">
    <property type="entry name" value="TPR"/>
    <property type="match status" value="5"/>
</dbReference>
<sequence length="811" mass="90819">MDYAPIPAAMASVLAQIEAIRHEQPTQARTLCEELIVSARELREPLAQIIATEIYGQLMDHEGRILEARDLLFEATQQAMSFHDTSHEARLLETIARSYYSCGDYRPALQYWARCVELTENANTEAKTWMLAKVGLGQIYDALGDPQSAVTLHQAAAERINEDYDAYLDAKILINLGVNLIKCLRAADAREVLTKALNICLEHHYNDYAAEALLRLAEINLNQQAAQAALAQLEQALELARVVRYRWGEANILGAMADAHAQNGEWQKALDLAHIGQDIAQENGFLHILARLYLAAARYAESVYNAPLALAELKAGYECQQKILSNAAPEQKQELEQKTGLRPSQHKLLIDLSNQPEIERGRLDDALNAITREGSLIISCSRVSFWQLDESKQKLSCLKLFDTASGEYIAAPPPLSSQNYPGFFNWLQQANPLIAHDAVHHFQAWELSEDYLKPNKIVSFMAFPIRSSGFINGVLMFDQQFAQRNWTPDDVQHGSQIGDITTRAIANNERRAFQHEIHMLNAKLQENNDDLEERVEHRTRELARRNQELQVAMEKLVQSEKLAALGSLVAGIAHELNTPLGAALTSASVLSGNSQDLQNKLEANSLKKTELLDFIQIAMSASGLIERNLHRASDLVGHFKQVAVDTASSRRREFDLAETINEVVVMLQPQLKVTQHRVEHQIPPKILLDSYPGPLEQVLSNLILNSLLHAFEHIEAGRMQLRYEAIDERMIRIIYEDNGAGMSAEVQKHVFDPFFTTKLGKGGSGLGLYIVYNLVNGVLGGDLKLESVPNQYTRFIITIPKIAPINEMTML</sequence>
<dbReference type="InterPro" id="IPR003661">
    <property type="entry name" value="HisK_dim/P_dom"/>
</dbReference>
<dbReference type="SUPFAM" id="SSF47384">
    <property type="entry name" value="Homodimeric domain of signal transducing histidine kinase"/>
    <property type="match status" value="1"/>
</dbReference>
<evidence type="ECO:0000313" key="7">
    <source>
        <dbReference type="EMBL" id="QLG88659.1"/>
    </source>
</evidence>
<keyword evidence="3" id="KW-0597">Phosphoprotein</keyword>
<dbReference type="InterPro" id="IPR029016">
    <property type="entry name" value="GAF-like_dom_sf"/>
</dbReference>
<protein>
    <recommendedName>
        <fullName evidence="2">histidine kinase</fullName>
        <ecNumber evidence="2">2.7.13.3</ecNumber>
    </recommendedName>
</protein>
<dbReference type="SMART" id="SM00065">
    <property type="entry name" value="GAF"/>
    <property type="match status" value="1"/>
</dbReference>
<dbReference type="InterPro" id="IPR011990">
    <property type="entry name" value="TPR-like_helical_dom_sf"/>
</dbReference>
<dbReference type="Gene3D" id="3.30.565.10">
    <property type="entry name" value="Histidine kinase-like ATPase, C-terminal domain"/>
    <property type="match status" value="1"/>
</dbReference>
<evidence type="ECO:0000313" key="8">
    <source>
        <dbReference type="Proteomes" id="UP000509597"/>
    </source>
</evidence>
<dbReference type="RefSeq" id="WP_179355170.1">
    <property type="nucleotide sequence ID" value="NZ_CP058627.1"/>
</dbReference>
<dbReference type="CDD" id="cd00082">
    <property type="entry name" value="HisKA"/>
    <property type="match status" value="1"/>
</dbReference>
<dbReference type="PANTHER" id="PTHR43065">
    <property type="entry name" value="SENSOR HISTIDINE KINASE"/>
    <property type="match status" value="1"/>
</dbReference>
<dbReference type="InterPro" id="IPR003594">
    <property type="entry name" value="HATPase_dom"/>
</dbReference>
<evidence type="ECO:0000256" key="2">
    <source>
        <dbReference type="ARBA" id="ARBA00012438"/>
    </source>
</evidence>
<dbReference type="InterPro" id="IPR005467">
    <property type="entry name" value="His_kinase_dom"/>
</dbReference>
<keyword evidence="7" id="KW-0418">Kinase</keyword>
<evidence type="ECO:0000256" key="5">
    <source>
        <dbReference type="SAM" id="Coils"/>
    </source>
</evidence>
<comment type="catalytic activity">
    <reaction evidence="1">
        <text>ATP + protein L-histidine = ADP + protein N-phospho-L-histidine.</text>
        <dbReference type="EC" id="2.7.13.3"/>
    </reaction>
</comment>
<evidence type="ECO:0000256" key="1">
    <source>
        <dbReference type="ARBA" id="ARBA00000085"/>
    </source>
</evidence>
<keyword evidence="4" id="KW-0802">TPR repeat</keyword>
<dbReference type="PRINTS" id="PR00344">
    <property type="entry name" value="BCTRLSENSOR"/>
</dbReference>
<dbReference type="SMART" id="SM00387">
    <property type="entry name" value="HATPase_c"/>
    <property type="match status" value="1"/>
</dbReference>
<evidence type="ECO:0000256" key="3">
    <source>
        <dbReference type="ARBA" id="ARBA00022553"/>
    </source>
</evidence>
<dbReference type="PROSITE" id="PS50005">
    <property type="entry name" value="TPR"/>
    <property type="match status" value="1"/>
</dbReference>
<keyword evidence="8" id="KW-1185">Reference proteome</keyword>
<dbReference type="PROSITE" id="PS50109">
    <property type="entry name" value="HIS_KIN"/>
    <property type="match status" value="1"/>
</dbReference>
<reference evidence="7 8" key="1">
    <citation type="submission" date="2020-07" db="EMBL/GenBank/DDBJ databases">
        <title>Complete genome sequence of Chitinibacter sp. 2T18.</title>
        <authorList>
            <person name="Bae J.-W."/>
            <person name="Choi J.-W."/>
        </authorList>
    </citation>
    <scope>NUCLEOTIDE SEQUENCE [LARGE SCALE GENOMIC DNA]</scope>
    <source>
        <strain evidence="7 8">2T18</strain>
    </source>
</reference>
<dbReference type="Gene3D" id="1.25.40.10">
    <property type="entry name" value="Tetratricopeptide repeat domain"/>
    <property type="match status" value="1"/>
</dbReference>
<dbReference type="InterPro" id="IPR019734">
    <property type="entry name" value="TPR_rpt"/>
</dbReference>
<keyword evidence="7" id="KW-0808">Transferase</keyword>
<proteinExistence type="predicted"/>
<gene>
    <name evidence="7" type="ORF">HQ393_10640</name>
</gene>
<dbReference type="Proteomes" id="UP000509597">
    <property type="component" value="Chromosome"/>
</dbReference>
<name>A0A7H9BJL4_9NEIS</name>
<feature type="domain" description="Histidine kinase" evidence="6">
    <location>
        <begin position="571"/>
        <end position="803"/>
    </location>
</feature>
<dbReference type="Gene3D" id="3.30.450.40">
    <property type="match status" value="1"/>
</dbReference>
<keyword evidence="5" id="KW-0175">Coiled coil</keyword>
<dbReference type="GO" id="GO:0000155">
    <property type="term" value="F:phosphorelay sensor kinase activity"/>
    <property type="evidence" value="ECO:0007669"/>
    <property type="project" value="InterPro"/>
</dbReference>
<evidence type="ECO:0000256" key="4">
    <source>
        <dbReference type="PROSITE-ProRule" id="PRU00339"/>
    </source>
</evidence>
<organism evidence="7 8">
    <name type="scientific">Chitinibacter bivalviorum</name>
    <dbReference type="NCBI Taxonomy" id="2739434"/>
    <lineage>
        <taxon>Bacteria</taxon>
        <taxon>Pseudomonadati</taxon>
        <taxon>Pseudomonadota</taxon>
        <taxon>Betaproteobacteria</taxon>
        <taxon>Neisseriales</taxon>
        <taxon>Chitinibacteraceae</taxon>
        <taxon>Chitinibacter</taxon>
    </lineage>
</organism>
<dbReference type="PANTHER" id="PTHR43065:SF47">
    <property type="match status" value="1"/>
</dbReference>
<dbReference type="InterPro" id="IPR036097">
    <property type="entry name" value="HisK_dim/P_sf"/>
</dbReference>
<dbReference type="SUPFAM" id="SSF55781">
    <property type="entry name" value="GAF domain-like"/>
    <property type="match status" value="1"/>
</dbReference>
<dbReference type="InterPro" id="IPR004358">
    <property type="entry name" value="Sig_transdc_His_kin-like_C"/>
</dbReference>
<dbReference type="Gene3D" id="1.10.287.130">
    <property type="match status" value="1"/>
</dbReference>
<dbReference type="InterPro" id="IPR036890">
    <property type="entry name" value="HATPase_C_sf"/>
</dbReference>
<feature type="repeat" description="TPR" evidence="4">
    <location>
        <begin position="89"/>
        <end position="122"/>
    </location>
</feature>
<feature type="coiled-coil region" evidence="5">
    <location>
        <begin position="514"/>
        <end position="548"/>
    </location>
</feature>
<dbReference type="SUPFAM" id="SSF55874">
    <property type="entry name" value="ATPase domain of HSP90 chaperone/DNA topoisomerase II/histidine kinase"/>
    <property type="match status" value="1"/>
</dbReference>
<evidence type="ECO:0000259" key="6">
    <source>
        <dbReference type="PROSITE" id="PS50109"/>
    </source>
</evidence>
<accession>A0A7H9BJL4</accession>